<accession>A0A545ASP3</accession>
<evidence type="ECO:0000313" key="1">
    <source>
        <dbReference type="EMBL" id="TQS44354.1"/>
    </source>
</evidence>
<name>A0A545ASP3_9ACTN</name>
<dbReference type="EMBL" id="VIRS01000009">
    <property type="protein sequence ID" value="TQS44354.1"/>
    <property type="molecule type" value="Genomic_DNA"/>
</dbReference>
<reference evidence="1 2" key="1">
    <citation type="submission" date="2019-07" db="EMBL/GenBank/DDBJ databases">
        <title>Cryptosporangium phraense sp. nov., isolated from plant litter.</title>
        <authorList>
            <person name="Suriyachadkun C."/>
        </authorList>
    </citation>
    <scope>NUCLEOTIDE SEQUENCE [LARGE SCALE GENOMIC DNA]</scope>
    <source>
        <strain evidence="1 2">A-T 5661</strain>
    </source>
</reference>
<dbReference type="AlphaFoldDB" id="A0A545ASP3"/>
<gene>
    <name evidence="1" type="ORF">FL583_15590</name>
</gene>
<protein>
    <submittedName>
        <fullName evidence="1">Uncharacterized protein</fullName>
    </submittedName>
</protein>
<proteinExistence type="predicted"/>
<keyword evidence="2" id="KW-1185">Reference proteome</keyword>
<dbReference type="RefSeq" id="WP_142705345.1">
    <property type="nucleotide sequence ID" value="NZ_VIRS01000009.1"/>
</dbReference>
<dbReference type="Proteomes" id="UP000317982">
    <property type="component" value="Unassembled WGS sequence"/>
</dbReference>
<evidence type="ECO:0000313" key="2">
    <source>
        <dbReference type="Proteomes" id="UP000317982"/>
    </source>
</evidence>
<comment type="caution">
    <text evidence="1">The sequence shown here is derived from an EMBL/GenBank/DDBJ whole genome shotgun (WGS) entry which is preliminary data.</text>
</comment>
<sequence>MTGQEHRLLRRLTDLSWHVAGGLELRPADNLDGQAADPERLAAMLRWLERQAPAVTNADGPPPRLSYWRSTPDGAEDTQIAWEELPDHPEAVLDTLATIALEAAIAKRELDAALWQFARLSRYAPELVGDLPDPVQQ</sequence>
<dbReference type="InParanoid" id="A0A545ASP3"/>
<organism evidence="1 2">
    <name type="scientific">Cryptosporangium phraense</name>
    <dbReference type="NCBI Taxonomy" id="2593070"/>
    <lineage>
        <taxon>Bacteria</taxon>
        <taxon>Bacillati</taxon>
        <taxon>Actinomycetota</taxon>
        <taxon>Actinomycetes</taxon>
        <taxon>Cryptosporangiales</taxon>
        <taxon>Cryptosporangiaceae</taxon>
        <taxon>Cryptosporangium</taxon>
    </lineage>
</organism>